<dbReference type="EMBL" id="BLAF01000087">
    <property type="protein sequence ID" value="GES26461.1"/>
    <property type="molecule type" value="Genomic_DNA"/>
</dbReference>
<proteinExistence type="predicted"/>
<evidence type="ECO:0000313" key="2">
    <source>
        <dbReference type="Proteomes" id="UP000377595"/>
    </source>
</evidence>
<organism evidence="1 2">
    <name type="scientific">Acrocarpospora pleiomorpha</name>
    <dbReference type="NCBI Taxonomy" id="90975"/>
    <lineage>
        <taxon>Bacteria</taxon>
        <taxon>Bacillati</taxon>
        <taxon>Actinomycetota</taxon>
        <taxon>Actinomycetes</taxon>
        <taxon>Streptosporangiales</taxon>
        <taxon>Streptosporangiaceae</taxon>
        <taxon>Acrocarpospora</taxon>
    </lineage>
</organism>
<comment type="caution">
    <text evidence="1">The sequence shown here is derived from an EMBL/GenBank/DDBJ whole genome shotgun (WGS) entry which is preliminary data.</text>
</comment>
<gene>
    <name evidence="1" type="ORF">Aple_093600</name>
</gene>
<keyword evidence="2" id="KW-1185">Reference proteome</keyword>
<sequence length="66" mass="7689">MQDSGRARLPEGMEGMARLHALIGQQISGRAADRDGEPAEEAPMRWRKRWRWWSGSRPTEGRGWRR</sequence>
<protein>
    <submittedName>
        <fullName evidence="1">Uncharacterized protein</fullName>
    </submittedName>
</protein>
<reference evidence="1 2" key="1">
    <citation type="submission" date="2019-10" db="EMBL/GenBank/DDBJ databases">
        <title>Whole genome shotgun sequence of Acrocarpospora pleiomorpha NBRC 16267.</title>
        <authorList>
            <person name="Ichikawa N."/>
            <person name="Kimura A."/>
            <person name="Kitahashi Y."/>
            <person name="Komaki H."/>
            <person name="Oguchi A."/>
        </authorList>
    </citation>
    <scope>NUCLEOTIDE SEQUENCE [LARGE SCALE GENOMIC DNA]</scope>
    <source>
        <strain evidence="1 2">NBRC 16267</strain>
    </source>
</reference>
<dbReference type="AlphaFoldDB" id="A0A5M3Y3P5"/>
<evidence type="ECO:0000313" key="1">
    <source>
        <dbReference type="EMBL" id="GES26461.1"/>
    </source>
</evidence>
<accession>A0A5M3Y3P5</accession>
<dbReference type="Proteomes" id="UP000377595">
    <property type="component" value="Unassembled WGS sequence"/>
</dbReference>
<name>A0A5M3Y3P5_9ACTN</name>